<feature type="domain" description="Peptidase M12A" evidence="2">
    <location>
        <begin position="30"/>
        <end position="136"/>
    </location>
</feature>
<evidence type="ECO:0000313" key="4">
    <source>
        <dbReference type="Proteomes" id="UP001497472"/>
    </source>
</evidence>
<dbReference type="Proteomes" id="UP001497472">
    <property type="component" value="Unassembled WGS sequence"/>
</dbReference>
<reference evidence="3 4" key="1">
    <citation type="submission" date="2023-11" db="EMBL/GenBank/DDBJ databases">
        <authorList>
            <person name="Okamura Y."/>
        </authorList>
    </citation>
    <scope>NUCLEOTIDE SEQUENCE [LARGE SCALE GENOMIC DNA]</scope>
</reference>
<dbReference type="SUPFAM" id="SSF55486">
    <property type="entry name" value="Metalloproteases ('zincins'), catalytic domain"/>
    <property type="match status" value="1"/>
</dbReference>
<evidence type="ECO:0000259" key="2">
    <source>
        <dbReference type="Pfam" id="PF01400"/>
    </source>
</evidence>
<proteinExistence type="predicted"/>
<keyword evidence="4" id="KW-1185">Reference proteome</keyword>
<dbReference type="InterPro" id="IPR001506">
    <property type="entry name" value="Peptidase_M12A"/>
</dbReference>
<evidence type="ECO:0000313" key="3">
    <source>
        <dbReference type="EMBL" id="CAK1542181.1"/>
    </source>
</evidence>
<dbReference type="Gene3D" id="3.40.390.10">
    <property type="entry name" value="Collagenase (Catalytic Domain)"/>
    <property type="match status" value="1"/>
</dbReference>
<comment type="caution">
    <text evidence="3">The sequence shown here is derived from an EMBL/GenBank/DDBJ whole genome shotgun (WGS) entry which is preliminary data.</text>
</comment>
<dbReference type="InterPro" id="IPR024079">
    <property type="entry name" value="MetalloPept_cat_dom_sf"/>
</dbReference>
<dbReference type="GO" id="GO:0006508">
    <property type="term" value="P:proteolysis"/>
    <property type="evidence" value="ECO:0007669"/>
    <property type="project" value="InterPro"/>
</dbReference>
<gene>
    <name evidence="3" type="ORF">LNINA_LOCUS2097</name>
</gene>
<dbReference type="EMBL" id="CAVLEF010000003">
    <property type="protein sequence ID" value="CAK1542181.1"/>
    <property type="molecule type" value="Genomic_DNA"/>
</dbReference>
<organism evidence="3 4">
    <name type="scientific">Leptosia nina</name>
    <dbReference type="NCBI Taxonomy" id="320188"/>
    <lineage>
        <taxon>Eukaryota</taxon>
        <taxon>Metazoa</taxon>
        <taxon>Ecdysozoa</taxon>
        <taxon>Arthropoda</taxon>
        <taxon>Hexapoda</taxon>
        <taxon>Insecta</taxon>
        <taxon>Pterygota</taxon>
        <taxon>Neoptera</taxon>
        <taxon>Endopterygota</taxon>
        <taxon>Lepidoptera</taxon>
        <taxon>Glossata</taxon>
        <taxon>Ditrysia</taxon>
        <taxon>Papilionoidea</taxon>
        <taxon>Pieridae</taxon>
        <taxon>Pierinae</taxon>
        <taxon>Leptosia</taxon>
    </lineage>
</organism>
<dbReference type="AlphaFoldDB" id="A0AAV1IY76"/>
<name>A0AAV1IY76_9NEOP</name>
<comment type="cofactor">
    <cofactor evidence="1">
        <name>Zn(2+)</name>
        <dbReference type="ChEBI" id="CHEBI:29105"/>
    </cofactor>
</comment>
<protein>
    <recommendedName>
        <fullName evidence="2">Peptidase M12A domain-containing protein</fullName>
    </recommendedName>
</protein>
<sequence>MLQKAGFSRICEGREEITDEKLPSIWPHHWSDGEIPYTFNYYSLSPKRLISIVKKGIDYIEERSCLKFREYNPLELLGKVNYTFLFYSYSDVLESCCMQFFTMPYGRRQVLITPICTLPAEVAHTTLHAMGLQHARRSRFSPVLADAVLFPRKCKKQMDIKDLEDKNYKRYLLS</sequence>
<dbReference type="GO" id="GO:0004222">
    <property type="term" value="F:metalloendopeptidase activity"/>
    <property type="evidence" value="ECO:0007669"/>
    <property type="project" value="InterPro"/>
</dbReference>
<accession>A0AAV1IY76</accession>
<dbReference type="Pfam" id="PF01400">
    <property type="entry name" value="Astacin"/>
    <property type="match status" value="1"/>
</dbReference>
<evidence type="ECO:0000256" key="1">
    <source>
        <dbReference type="ARBA" id="ARBA00001947"/>
    </source>
</evidence>